<dbReference type="OrthoDB" id="272411at2"/>
<accession>A0A4Y4CZA7</accession>
<evidence type="ECO:0000313" key="2">
    <source>
        <dbReference type="Proteomes" id="UP000318422"/>
    </source>
</evidence>
<proteinExistence type="predicted"/>
<sequence>MKTHVYANDSEFCSQAADGVSPAAFPDPCWSPPGPPAGPVVIPYPNTAFAKDLKKGSTTVFICGKPLAKKDASFLANSVGNEPATRSFPMGVSSHTIKGKAYFVDWSPDVKVEGLNVCRHMDPMTHNHS</sequence>
<dbReference type="RefSeq" id="WP_141354957.1">
    <property type="nucleotide sequence ID" value="NZ_BJNV01000108.1"/>
</dbReference>
<gene>
    <name evidence="1" type="ORF">ZRA01_37290</name>
</gene>
<keyword evidence="2" id="KW-1185">Reference proteome</keyword>
<comment type="caution">
    <text evidence="1">The sequence shown here is derived from an EMBL/GenBank/DDBJ whole genome shotgun (WGS) entry which is preliminary data.</text>
</comment>
<evidence type="ECO:0000313" key="1">
    <source>
        <dbReference type="EMBL" id="GEC97656.1"/>
    </source>
</evidence>
<protein>
    <submittedName>
        <fullName evidence="1">Uncharacterized protein</fullName>
    </submittedName>
</protein>
<organism evidence="1 2">
    <name type="scientific">Zoogloea ramigera</name>
    <dbReference type="NCBI Taxonomy" id="350"/>
    <lineage>
        <taxon>Bacteria</taxon>
        <taxon>Pseudomonadati</taxon>
        <taxon>Pseudomonadota</taxon>
        <taxon>Betaproteobacteria</taxon>
        <taxon>Rhodocyclales</taxon>
        <taxon>Zoogloeaceae</taxon>
        <taxon>Zoogloea</taxon>
    </lineage>
</organism>
<name>A0A4Y4CZA7_ZOORA</name>
<reference evidence="1 2" key="1">
    <citation type="submission" date="2019-06" db="EMBL/GenBank/DDBJ databases">
        <title>Whole genome shotgun sequence of Zoogloea ramigera NBRC 15342.</title>
        <authorList>
            <person name="Hosoyama A."/>
            <person name="Uohara A."/>
            <person name="Ohji S."/>
            <person name="Ichikawa N."/>
        </authorList>
    </citation>
    <scope>NUCLEOTIDE SEQUENCE [LARGE SCALE GENOMIC DNA]</scope>
    <source>
        <strain evidence="1 2">NBRC 15342</strain>
    </source>
</reference>
<dbReference type="CDD" id="cd14740">
    <property type="entry name" value="PAAR_4"/>
    <property type="match status" value="1"/>
</dbReference>
<dbReference type="Proteomes" id="UP000318422">
    <property type="component" value="Unassembled WGS sequence"/>
</dbReference>
<dbReference type="EMBL" id="BJNV01000108">
    <property type="protein sequence ID" value="GEC97656.1"/>
    <property type="molecule type" value="Genomic_DNA"/>
</dbReference>
<dbReference type="Pfam" id="PF13665">
    <property type="entry name" value="Tox-PAAR-like"/>
    <property type="match status" value="1"/>
</dbReference>
<dbReference type="AlphaFoldDB" id="A0A4Y4CZA7"/>